<evidence type="ECO:0008006" key="4">
    <source>
        <dbReference type="Google" id="ProtNLM"/>
    </source>
</evidence>
<dbReference type="RefSeq" id="WP_207064457.1">
    <property type="nucleotide sequence ID" value="NZ_BAABLE010000005.1"/>
</dbReference>
<dbReference type="Proteomes" id="UP000561045">
    <property type="component" value="Unassembled WGS sequence"/>
</dbReference>
<keyword evidence="3" id="KW-1185">Reference proteome</keyword>
<sequence>MTALRRAALLLVLLAMPRAHAGQVCTEQPIGPESLSKAFGLALKTRGALDQSGAEVVMLARVGQDLSKWGLRYTHLGYVWRDAPSGRWTVVHELNQCGSASSALYAEGLANFYADDLFRWEGLILIPPPEIQKRLAESFRSGAYQAMHEPHYNMLAYPFDARYQNSNQWAIEVLADAEAGPFTGRGEAQRWLKGAGYQASTVKIDAPTRLGARIFRANVAFDDQPFDRRMAGQIDTVTVESVYAWLTRYAPAARRVLVRL</sequence>
<dbReference type="AlphaFoldDB" id="A0A840BMJ6"/>
<evidence type="ECO:0000256" key="1">
    <source>
        <dbReference type="SAM" id="SignalP"/>
    </source>
</evidence>
<comment type="caution">
    <text evidence="2">The sequence shown here is derived from an EMBL/GenBank/DDBJ whole genome shotgun (WGS) entry which is preliminary data.</text>
</comment>
<feature type="chain" id="PRO_5032960952" description="DUF2145 domain-containing protein" evidence="1">
    <location>
        <begin position="22"/>
        <end position="260"/>
    </location>
</feature>
<feature type="signal peptide" evidence="1">
    <location>
        <begin position="1"/>
        <end position="21"/>
    </location>
</feature>
<protein>
    <recommendedName>
        <fullName evidence="4">DUF2145 domain-containing protein</fullName>
    </recommendedName>
</protein>
<proteinExistence type="predicted"/>
<evidence type="ECO:0000313" key="2">
    <source>
        <dbReference type="EMBL" id="MBB4013744.1"/>
    </source>
</evidence>
<accession>A0A840BMJ6</accession>
<name>A0A840BMJ6_9RHOO</name>
<organism evidence="2 3">
    <name type="scientific">Niveibacterium umoris</name>
    <dbReference type="NCBI Taxonomy" id="1193620"/>
    <lineage>
        <taxon>Bacteria</taxon>
        <taxon>Pseudomonadati</taxon>
        <taxon>Pseudomonadota</taxon>
        <taxon>Betaproteobacteria</taxon>
        <taxon>Rhodocyclales</taxon>
        <taxon>Rhodocyclaceae</taxon>
        <taxon>Niveibacterium</taxon>
    </lineage>
</organism>
<keyword evidence="1" id="KW-0732">Signal</keyword>
<dbReference type="Pfam" id="PF09916">
    <property type="entry name" value="DUF2145"/>
    <property type="match status" value="1"/>
</dbReference>
<dbReference type="InterPro" id="IPR014547">
    <property type="entry name" value="UCP028477"/>
</dbReference>
<gene>
    <name evidence="2" type="ORF">GGR36_003090</name>
</gene>
<reference evidence="2 3" key="1">
    <citation type="submission" date="2020-08" db="EMBL/GenBank/DDBJ databases">
        <title>Genomic Encyclopedia of Type Strains, Phase IV (KMG-IV): sequencing the most valuable type-strain genomes for metagenomic binning, comparative biology and taxonomic classification.</title>
        <authorList>
            <person name="Goeker M."/>
        </authorList>
    </citation>
    <scope>NUCLEOTIDE SEQUENCE [LARGE SCALE GENOMIC DNA]</scope>
    <source>
        <strain evidence="2 3">DSM 106739</strain>
    </source>
</reference>
<dbReference type="PIRSF" id="PIRSF028477">
    <property type="entry name" value="UCP028477"/>
    <property type="match status" value="1"/>
</dbReference>
<dbReference type="EMBL" id="JACIET010000002">
    <property type="protein sequence ID" value="MBB4013744.1"/>
    <property type="molecule type" value="Genomic_DNA"/>
</dbReference>
<evidence type="ECO:0000313" key="3">
    <source>
        <dbReference type="Proteomes" id="UP000561045"/>
    </source>
</evidence>